<reference evidence="2" key="1">
    <citation type="submission" date="2014-09" db="EMBL/GenBank/DDBJ databases">
        <authorList>
            <person name="Magalhaes I.L.F."/>
            <person name="Oliveira U."/>
            <person name="Santos F.R."/>
            <person name="Vidigal T.H.D.A."/>
            <person name="Brescovit A.D."/>
            <person name="Santos A.J."/>
        </authorList>
    </citation>
    <scope>NUCLEOTIDE SEQUENCE</scope>
    <source>
        <tissue evidence="2">Shoot tissue taken approximately 20 cm above the soil surface</tissue>
    </source>
</reference>
<name>A0A0A9H7N6_ARUDO</name>
<reference evidence="2" key="2">
    <citation type="journal article" date="2015" name="Data Brief">
        <title>Shoot transcriptome of the giant reed, Arundo donax.</title>
        <authorList>
            <person name="Barrero R.A."/>
            <person name="Guerrero F.D."/>
            <person name="Moolhuijzen P."/>
            <person name="Goolsby J.A."/>
            <person name="Tidwell J."/>
            <person name="Bellgard S.E."/>
            <person name="Bellgard M.I."/>
        </authorList>
    </citation>
    <scope>NUCLEOTIDE SEQUENCE</scope>
    <source>
        <tissue evidence="2">Shoot tissue taken approximately 20 cm above the soil surface</tissue>
    </source>
</reference>
<feature type="domain" description="DNA helicase Pif1-like 2B" evidence="1">
    <location>
        <begin position="35"/>
        <end position="81"/>
    </location>
</feature>
<dbReference type="PANTHER" id="PTHR10492">
    <property type="match status" value="1"/>
</dbReference>
<dbReference type="InterPro" id="IPR027417">
    <property type="entry name" value="P-loop_NTPase"/>
</dbReference>
<accession>A0A0A9H7N6</accession>
<dbReference type="AlphaFoldDB" id="A0A0A9H7N6"/>
<evidence type="ECO:0000259" key="1">
    <source>
        <dbReference type="Pfam" id="PF21530"/>
    </source>
</evidence>
<protein>
    <recommendedName>
        <fullName evidence="1">DNA helicase Pif1-like 2B domain-containing protein</fullName>
    </recommendedName>
</protein>
<proteinExistence type="predicted"/>
<sequence>MLSLLPNNEKKYLSADSISKSFDTCSDANILYPVEYLNTLNANNFPQHNLVLKIGAPIMLLRNLNQSIGLCNGTRLIVTNLGDNIIETKIITGSNIGEKVLMP</sequence>
<dbReference type="InterPro" id="IPR049163">
    <property type="entry name" value="Pif1-like_2B_dom"/>
</dbReference>
<evidence type="ECO:0000313" key="2">
    <source>
        <dbReference type="EMBL" id="JAE32752.1"/>
    </source>
</evidence>
<organism evidence="2">
    <name type="scientific">Arundo donax</name>
    <name type="common">Giant reed</name>
    <name type="synonym">Donax arundinaceus</name>
    <dbReference type="NCBI Taxonomy" id="35708"/>
    <lineage>
        <taxon>Eukaryota</taxon>
        <taxon>Viridiplantae</taxon>
        <taxon>Streptophyta</taxon>
        <taxon>Embryophyta</taxon>
        <taxon>Tracheophyta</taxon>
        <taxon>Spermatophyta</taxon>
        <taxon>Magnoliopsida</taxon>
        <taxon>Liliopsida</taxon>
        <taxon>Poales</taxon>
        <taxon>Poaceae</taxon>
        <taxon>PACMAD clade</taxon>
        <taxon>Arundinoideae</taxon>
        <taxon>Arundineae</taxon>
        <taxon>Arundo</taxon>
    </lineage>
</organism>
<dbReference type="Pfam" id="PF21530">
    <property type="entry name" value="Pif1_2B_dom"/>
    <property type="match status" value="1"/>
</dbReference>
<dbReference type="EMBL" id="GBRH01165144">
    <property type="protein sequence ID" value="JAE32752.1"/>
    <property type="molecule type" value="Transcribed_RNA"/>
</dbReference>
<dbReference type="PANTHER" id="PTHR10492:SF90">
    <property type="entry name" value="ATP-DEPENDENT DNA HELICASE"/>
    <property type="match status" value="1"/>
</dbReference>
<dbReference type="SUPFAM" id="SSF52540">
    <property type="entry name" value="P-loop containing nucleoside triphosphate hydrolases"/>
    <property type="match status" value="1"/>
</dbReference>